<feature type="transmembrane region" description="Helical" evidence="1">
    <location>
        <begin position="647"/>
        <end position="664"/>
    </location>
</feature>
<dbReference type="Proteomes" id="UP001157439">
    <property type="component" value="Unassembled WGS sequence"/>
</dbReference>
<keyword evidence="1" id="KW-0472">Membrane</keyword>
<dbReference type="InterPro" id="IPR036465">
    <property type="entry name" value="vWFA_dom_sf"/>
</dbReference>
<dbReference type="Pfam" id="PF13768">
    <property type="entry name" value="VWA_3"/>
    <property type="match status" value="1"/>
</dbReference>
<dbReference type="InterPro" id="IPR013694">
    <property type="entry name" value="VIT"/>
</dbReference>
<dbReference type="Gene3D" id="3.40.50.410">
    <property type="entry name" value="von Willebrand factor, type A domain"/>
    <property type="match status" value="1"/>
</dbReference>
<name>A0AA37TMM7_9GAMM</name>
<dbReference type="AlphaFoldDB" id="A0AA37TMM7"/>
<dbReference type="EMBL" id="BSPO01000003">
    <property type="protein sequence ID" value="GLS84404.1"/>
    <property type="molecule type" value="Genomic_DNA"/>
</dbReference>
<evidence type="ECO:0000259" key="2">
    <source>
        <dbReference type="PROSITE" id="PS50234"/>
    </source>
</evidence>
<evidence type="ECO:0000313" key="5">
    <source>
        <dbReference type="Proteomes" id="UP001157439"/>
    </source>
</evidence>
<evidence type="ECO:0000259" key="3">
    <source>
        <dbReference type="PROSITE" id="PS51468"/>
    </source>
</evidence>
<dbReference type="NCBIfam" id="TIGR03788">
    <property type="entry name" value="marine_srt_targ"/>
    <property type="match status" value="1"/>
</dbReference>
<dbReference type="SUPFAM" id="SSF53300">
    <property type="entry name" value="vWA-like"/>
    <property type="match status" value="1"/>
</dbReference>
<keyword evidence="1" id="KW-0812">Transmembrane</keyword>
<dbReference type="RefSeq" id="WP_095500576.1">
    <property type="nucleotide sequence ID" value="NZ_BSPO01000003.1"/>
</dbReference>
<feature type="domain" description="VWFA" evidence="2">
    <location>
        <begin position="320"/>
        <end position="490"/>
    </location>
</feature>
<proteinExistence type="predicted"/>
<gene>
    <name evidence="4" type="ORF">GCM10007894_23810</name>
</gene>
<dbReference type="PANTHER" id="PTHR45737:SF6">
    <property type="entry name" value="VON WILLEBRAND FACTOR A DOMAIN-CONTAINING PROTEIN 5A"/>
    <property type="match status" value="1"/>
</dbReference>
<evidence type="ECO:0000313" key="4">
    <source>
        <dbReference type="EMBL" id="GLS84404.1"/>
    </source>
</evidence>
<organism evidence="4 5">
    <name type="scientific">Paraferrimonas haliotis</name>
    <dbReference type="NCBI Taxonomy" id="2013866"/>
    <lineage>
        <taxon>Bacteria</taxon>
        <taxon>Pseudomonadati</taxon>
        <taxon>Pseudomonadota</taxon>
        <taxon>Gammaproteobacteria</taxon>
        <taxon>Alteromonadales</taxon>
        <taxon>Ferrimonadaceae</taxon>
        <taxon>Paraferrimonas</taxon>
    </lineage>
</organism>
<accession>A0AA37TMM7</accession>
<protein>
    <submittedName>
        <fullName evidence="4">Marine proteobacterial sortase target protein</fullName>
    </submittedName>
</protein>
<keyword evidence="5" id="KW-1185">Reference proteome</keyword>
<sequence length="678" mass="75102">MTSFYKKLASLAVLVYLLGLIMAGWIPSAFASPSSSSDVKTGLWLSGYQQGSAVASAQALTLTTDVNMTVSGMINRVKVTQRFKNDSDEWVHGNYLFPLPENSAVDSMTLQIGQRRIVGEIQEKQQAKANFERAKAQGKSASLVSQHRANVFETQVAHIAPGEVVSITIEYQELARFDSGHFELRLPTVVAPRYQNPAGPLNGSELRMSDIAKPSSRHPVNTPKLPINLTIDLAPGFELASLTSLYHRIDTKMGSDGRYHIGLAEQVWANKDFVLQWQPKLGALPQASVLKQTTANGDFGLMMLLPSDDKHASHERLDREMVFIIDVSGSMQGSSMVQAKQALNYGLTRLQPQDSFTIIAFSTGVKLFSDRALPATANNLWRARTFVNNLQAGGGTNMHLALDAAMHMSAQPNKLRQLMFLTDGSVSYEDKLLKKIEQGLGSSRLFTVGIGSAPNGYFMSKAAQLGRGSYSYIGDINEVNERMRELFDKLANPALRDIRLQWADGTPMDYWPNPLPDLYQGQPLLVSFKFHGKTPQLQIDGKRANKRWQTLITLDHSQQSNAGLDKLWAAQQIRSIELRDDFSATEKQSSIVKLALDYQLVSRYTSLIAVDKTPRNVAQALEQQIALNMPEGWDMGRMPQTGTASQLLMTLGSILLLMSLLGLWSQRRRQGEQHAPVH</sequence>
<comment type="caution">
    <text evidence="4">The sequence shown here is derived from an EMBL/GenBank/DDBJ whole genome shotgun (WGS) entry which is preliminary data.</text>
</comment>
<dbReference type="PROSITE" id="PS51468">
    <property type="entry name" value="VIT"/>
    <property type="match status" value="1"/>
</dbReference>
<dbReference type="InterPro" id="IPR022440">
    <property type="entry name" value="CHP03788"/>
</dbReference>
<dbReference type="PROSITE" id="PS50234">
    <property type="entry name" value="VWFA"/>
    <property type="match status" value="1"/>
</dbReference>
<dbReference type="Pfam" id="PF08487">
    <property type="entry name" value="VIT"/>
    <property type="match status" value="1"/>
</dbReference>
<evidence type="ECO:0000256" key="1">
    <source>
        <dbReference type="SAM" id="Phobius"/>
    </source>
</evidence>
<dbReference type="SMART" id="SM00609">
    <property type="entry name" value="VIT"/>
    <property type="match status" value="1"/>
</dbReference>
<keyword evidence="1" id="KW-1133">Transmembrane helix</keyword>
<dbReference type="InterPro" id="IPR002035">
    <property type="entry name" value="VWF_A"/>
</dbReference>
<dbReference type="SMART" id="SM00327">
    <property type="entry name" value="VWA"/>
    <property type="match status" value="1"/>
</dbReference>
<feature type="domain" description="VIT" evidence="3">
    <location>
        <begin position="45"/>
        <end position="173"/>
    </location>
</feature>
<dbReference type="PANTHER" id="PTHR45737">
    <property type="entry name" value="VON WILLEBRAND FACTOR A DOMAIN-CONTAINING PROTEIN 5A"/>
    <property type="match status" value="1"/>
</dbReference>
<dbReference type="NCBIfam" id="TIGR01167">
    <property type="entry name" value="LPXTG_anchor"/>
    <property type="match status" value="1"/>
</dbReference>
<reference evidence="4 5" key="1">
    <citation type="journal article" date="2014" name="Int. J. Syst. Evol. Microbiol.">
        <title>Complete genome sequence of Corynebacterium casei LMG S-19264T (=DSM 44701T), isolated from a smear-ripened cheese.</title>
        <authorList>
            <consortium name="US DOE Joint Genome Institute (JGI-PGF)"/>
            <person name="Walter F."/>
            <person name="Albersmeier A."/>
            <person name="Kalinowski J."/>
            <person name="Ruckert C."/>
        </authorList>
    </citation>
    <scope>NUCLEOTIDE SEQUENCE [LARGE SCALE GENOMIC DNA]</scope>
    <source>
        <strain evidence="4 5">NBRC 112785</strain>
    </source>
</reference>